<protein>
    <submittedName>
        <fullName evidence="2">Uncharacterized protein</fullName>
    </submittedName>
</protein>
<organism evidence="2">
    <name type="scientific">Edafosvirus sp</name>
    <dbReference type="NCBI Taxonomy" id="2487765"/>
    <lineage>
        <taxon>Viruses</taxon>
        <taxon>Varidnaviria</taxon>
        <taxon>Bamfordvirae</taxon>
        <taxon>Nucleocytoviricota</taxon>
        <taxon>Megaviricetes</taxon>
        <taxon>Imitervirales</taxon>
        <taxon>Mimiviridae</taxon>
        <taxon>Klosneuvirinae</taxon>
    </lineage>
</organism>
<evidence type="ECO:0000313" key="2">
    <source>
        <dbReference type="EMBL" id="AYV77736.1"/>
    </source>
</evidence>
<proteinExistence type="predicted"/>
<name>A0A3G4ZS63_9VIRU</name>
<keyword evidence="1" id="KW-0472">Membrane</keyword>
<keyword evidence="1" id="KW-0812">Transmembrane</keyword>
<feature type="transmembrane region" description="Helical" evidence="1">
    <location>
        <begin position="252"/>
        <end position="271"/>
    </location>
</feature>
<keyword evidence="1" id="KW-1133">Transmembrane helix</keyword>
<sequence length="279" mass="32178">MTGETKFDYIISVGARATGNDVRKNQLTSLGLGLFDNKSKYQNVAHRTFGNFNLKEECTWNPKFIPKNMEFYNEITDGKCSLSLDDGIRQFQTAIEDWQRIYKIKPGRALILINSNDDNFTHLVPILSKFNFPQLQILFNKTHTQLQIQSIINYFPWIDTDFLQSDYEYDPLITDYDPTLSALANGQFLLNLINGRHVKPVPHPKEIKDEPKKDLIIPVPHPKEIKDEPKKDLIIPVPCPIKLQKMARRKKLRIVGITVVVLAVVATPFIVAKLRRRKH</sequence>
<reference evidence="2" key="1">
    <citation type="submission" date="2018-10" db="EMBL/GenBank/DDBJ databases">
        <title>Hidden diversity of soil giant viruses.</title>
        <authorList>
            <person name="Schulz F."/>
            <person name="Alteio L."/>
            <person name="Goudeau D."/>
            <person name="Ryan E.M."/>
            <person name="Malmstrom R.R."/>
            <person name="Blanchard J."/>
            <person name="Woyke T."/>
        </authorList>
    </citation>
    <scope>NUCLEOTIDE SEQUENCE</scope>
    <source>
        <strain evidence="2">EDV1</strain>
    </source>
</reference>
<evidence type="ECO:0000256" key="1">
    <source>
        <dbReference type="SAM" id="Phobius"/>
    </source>
</evidence>
<gene>
    <name evidence="2" type="ORF">Edafosvirus1_67</name>
</gene>
<accession>A0A3G4ZS63</accession>
<dbReference type="EMBL" id="MK072066">
    <property type="protein sequence ID" value="AYV77736.1"/>
    <property type="molecule type" value="Genomic_DNA"/>
</dbReference>